<protein>
    <recommendedName>
        <fullName evidence="4">Glycosyl hydrolase catalytic core</fullName>
    </recommendedName>
</protein>
<evidence type="ECO:0000313" key="2">
    <source>
        <dbReference type="EMBL" id="SIO59038.1"/>
    </source>
</evidence>
<keyword evidence="3" id="KW-1185">Reference proteome</keyword>
<dbReference type="AlphaFoldDB" id="A0A1N6KR62"/>
<name>A0A1N6KR62_9BURK</name>
<feature type="chain" id="PRO_5012410399" description="Glycosyl hydrolase catalytic core" evidence="1">
    <location>
        <begin position="28"/>
        <end position="381"/>
    </location>
</feature>
<reference evidence="2 3" key="1">
    <citation type="submission" date="2016-11" db="EMBL/GenBank/DDBJ databases">
        <authorList>
            <person name="Jaros S."/>
            <person name="Januszkiewicz K."/>
            <person name="Wedrychowicz H."/>
        </authorList>
    </citation>
    <scope>NUCLEOTIDE SEQUENCE [LARGE SCALE GENOMIC DNA]</scope>
    <source>
        <strain evidence="2 3">GAS95</strain>
    </source>
</reference>
<proteinExistence type="predicted"/>
<evidence type="ECO:0008006" key="4">
    <source>
        <dbReference type="Google" id="ProtNLM"/>
    </source>
</evidence>
<dbReference type="EMBL" id="FSRU01000002">
    <property type="protein sequence ID" value="SIO59038.1"/>
    <property type="molecule type" value="Genomic_DNA"/>
</dbReference>
<sequence length="381" mass="41464">MRVTKRCSAFIVPMAFLGSLLSGSAIAQDATSGGSAHAISEIGIDRSGLSSQDEATRQKTFEDIRTLHATWFRDEPTSGSAQGVANFVEEVREAKQQKLKVLVNILQMDEDYDRALPMNDHGWRSKKLSEIDLNKFASRFSNLLGALKHADLTIDAVEFGNEDDSYYYDADVPNGHSANQIELHAWLQGYGQFLKTGATILHDPRYYPQAKIITFGIAHGYTAPGRPPQCLSDPAKAVAMLKDVDGFNYLDNSGYHVDGYGTHIYASPGNPGASATALLRPDIWALGRAKPFWITEWGFTDATKFPNQQGQSASQGMQAVLNAFDDLGTRVPIGPMFFYSYNSGLQDADGHPSGLVDTQGKFVPAANPLSARAARVPSHAS</sequence>
<dbReference type="RefSeq" id="WP_143788420.1">
    <property type="nucleotide sequence ID" value="NZ_FSRU01000002.1"/>
</dbReference>
<evidence type="ECO:0000256" key="1">
    <source>
        <dbReference type="SAM" id="SignalP"/>
    </source>
</evidence>
<dbReference type="InterPro" id="IPR017853">
    <property type="entry name" value="GH"/>
</dbReference>
<gene>
    <name evidence="2" type="ORF">SAMN05444165_4371</name>
</gene>
<dbReference type="Proteomes" id="UP000185151">
    <property type="component" value="Unassembled WGS sequence"/>
</dbReference>
<feature type="signal peptide" evidence="1">
    <location>
        <begin position="1"/>
        <end position="27"/>
    </location>
</feature>
<evidence type="ECO:0000313" key="3">
    <source>
        <dbReference type="Proteomes" id="UP000185151"/>
    </source>
</evidence>
<dbReference type="OrthoDB" id="8339574at2"/>
<organism evidence="2 3">
    <name type="scientific">Paraburkholderia phenazinium</name>
    <dbReference type="NCBI Taxonomy" id="60549"/>
    <lineage>
        <taxon>Bacteria</taxon>
        <taxon>Pseudomonadati</taxon>
        <taxon>Pseudomonadota</taxon>
        <taxon>Betaproteobacteria</taxon>
        <taxon>Burkholderiales</taxon>
        <taxon>Burkholderiaceae</taxon>
        <taxon>Paraburkholderia</taxon>
    </lineage>
</organism>
<dbReference type="Gene3D" id="3.20.20.80">
    <property type="entry name" value="Glycosidases"/>
    <property type="match status" value="1"/>
</dbReference>
<accession>A0A1N6KR62</accession>
<dbReference type="SUPFAM" id="SSF51445">
    <property type="entry name" value="(Trans)glycosidases"/>
    <property type="match status" value="1"/>
</dbReference>
<keyword evidence="1" id="KW-0732">Signal</keyword>